<proteinExistence type="inferred from homology"/>
<feature type="compositionally biased region" description="Pro residues" evidence="2">
    <location>
        <begin position="8"/>
        <end position="20"/>
    </location>
</feature>
<dbReference type="RefSeq" id="WP_245930504.1">
    <property type="nucleotide sequence ID" value="NZ_PVZC01000010.1"/>
</dbReference>
<dbReference type="InterPro" id="IPR036610">
    <property type="entry name" value="PEBP-like_sf"/>
</dbReference>
<keyword evidence="4" id="KW-1185">Reference proteome</keyword>
<dbReference type="EMBL" id="PVZC01000010">
    <property type="protein sequence ID" value="PRX92450.1"/>
    <property type="molecule type" value="Genomic_DNA"/>
</dbReference>
<name>A0A2T0PU80_9ACTN</name>
<accession>A0A2T0PU80</accession>
<evidence type="ECO:0000256" key="1">
    <source>
        <dbReference type="ARBA" id="ARBA00007120"/>
    </source>
</evidence>
<dbReference type="CDD" id="cd00865">
    <property type="entry name" value="PEBP_bact_arch"/>
    <property type="match status" value="1"/>
</dbReference>
<comment type="similarity">
    <text evidence="1">Belongs to the UPF0098 family.</text>
</comment>
<dbReference type="PANTHER" id="PTHR30289:SF1">
    <property type="entry name" value="PEBP (PHOSPHATIDYLETHANOLAMINE-BINDING PROTEIN) FAMILY PROTEIN"/>
    <property type="match status" value="1"/>
</dbReference>
<dbReference type="Proteomes" id="UP000237846">
    <property type="component" value="Unassembled WGS sequence"/>
</dbReference>
<dbReference type="NCBIfam" id="TIGR00481">
    <property type="entry name" value="YbhB/YbcL family Raf kinase inhibitor-like protein"/>
    <property type="match status" value="1"/>
</dbReference>
<comment type="caution">
    <text evidence="3">The sequence shown here is derived from an EMBL/GenBank/DDBJ whole genome shotgun (WGS) entry which is preliminary data.</text>
</comment>
<organism evidence="3 4">
    <name type="scientific">Allonocardiopsis opalescens</name>
    <dbReference type="NCBI Taxonomy" id="1144618"/>
    <lineage>
        <taxon>Bacteria</taxon>
        <taxon>Bacillati</taxon>
        <taxon>Actinomycetota</taxon>
        <taxon>Actinomycetes</taxon>
        <taxon>Streptosporangiales</taxon>
        <taxon>Allonocardiopsis</taxon>
    </lineage>
</organism>
<dbReference type="Pfam" id="PF01161">
    <property type="entry name" value="PBP"/>
    <property type="match status" value="1"/>
</dbReference>
<evidence type="ECO:0000313" key="4">
    <source>
        <dbReference type="Proteomes" id="UP000237846"/>
    </source>
</evidence>
<protein>
    <recommendedName>
        <fullName evidence="5">PBP family phospholipid-binding protein</fullName>
    </recommendedName>
</protein>
<dbReference type="PANTHER" id="PTHR30289">
    <property type="entry name" value="UNCHARACTERIZED PROTEIN YBCL-RELATED"/>
    <property type="match status" value="1"/>
</dbReference>
<sequence>MTTAMPDLPTPARRPGPRAPGGPGARTAARWAAALLAAASLAASSGCNVLRPAAEGAGEVADDITVTSPAFRDGEALPLVYTCAGEGVAPPLRWSGLPQDVRSLALVVDTVDAGASGGAAVHWLLYGIPAELPDLAEGEVPEGAGQAVNSSGQPGYHPPCPPEGASANGQYEYRFTVYALDREITLPADVGLGEAIEAIGAATLARGRLHAYVAGEPG</sequence>
<dbReference type="InterPro" id="IPR005247">
    <property type="entry name" value="YbhB_YbcL/LppC-like"/>
</dbReference>
<evidence type="ECO:0000256" key="2">
    <source>
        <dbReference type="SAM" id="MobiDB-lite"/>
    </source>
</evidence>
<gene>
    <name evidence="3" type="ORF">CLV72_110210</name>
</gene>
<dbReference type="AlphaFoldDB" id="A0A2T0PU80"/>
<dbReference type="SUPFAM" id="SSF49777">
    <property type="entry name" value="PEBP-like"/>
    <property type="match status" value="1"/>
</dbReference>
<dbReference type="Gene3D" id="3.90.280.10">
    <property type="entry name" value="PEBP-like"/>
    <property type="match status" value="1"/>
</dbReference>
<feature type="region of interest" description="Disordered" evidence="2">
    <location>
        <begin position="1"/>
        <end position="25"/>
    </location>
</feature>
<dbReference type="InterPro" id="IPR008914">
    <property type="entry name" value="PEBP"/>
</dbReference>
<reference evidence="3 4" key="1">
    <citation type="submission" date="2018-03" db="EMBL/GenBank/DDBJ databases">
        <title>Genomic Encyclopedia of Archaeal and Bacterial Type Strains, Phase II (KMG-II): from individual species to whole genera.</title>
        <authorList>
            <person name="Goeker M."/>
        </authorList>
    </citation>
    <scope>NUCLEOTIDE SEQUENCE [LARGE SCALE GENOMIC DNA]</scope>
    <source>
        <strain evidence="3 4">DSM 45601</strain>
    </source>
</reference>
<evidence type="ECO:0008006" key="5">
    <source>
        <dbReference type="Google" id="ProtNLM"/>
    </source>
</evidence>
<evidence type="ECO:0000313" key="3">
    <source>
        <dbReference type="EMBL" id="PRX92450.1"/>
    </source>
</evidence>